<dbReference type="PANTHER" id="PTHR47938:SF35">
    <property type="entry name" value="PENTATRICOPEPTIDE REPEAT-CONTAINING PROTEIN 4, MITOCHONDRIAL-RELATED"/>
    <property type="match status" value="1"/>
</dbReference>
<gene>
    <name evidence="2" type="ORF">EDB92DRAFT_2021332</name>
</gene>
<reference evidence="2" key="1">
    <citation type="submission" date="2022-01" db="EMBL/GenBank/DDBJ databases">
        <title>Comparative genomics reveals a dynamic genome evolution in the ectomycorrhizal milk-cap (Lactarius) mushrooms.</title>
        <authorList>
            <consortium name="DOE Joint Genome Institute"/>
            <person name="Lebreton A."/>
            <person name="Tang N."/>
            <person name="Kuo A."/>
            <person name="LaButti K."/>
            <person name="Drula E."/>
            <person name="Barry K."/>
            <person name="Clum A."/>
            <person name="Lipzen A."/>
            <person name="Mousain D."/>
            <person name="Ng V."/>
            <person name="Wang R."/>
            <person name="Wang X."/>
            <person name="Dai Y."/>
            <person name="Henrissat B."/>
            <person name="Grigoriev I.V."/>
            <person name="Guerin-Laguette A."/>
            <person name="Yu F."/>
            <person name="Martin F.M."/>
        </authorList>
    </citation>
    <scope>NUCLEOTIDE SEQUENCE</scope>
    <source>
        <strain evidence="2">QP</strain>
    </source>
</reference>
<dbReference type="GO" id="GO:0003729">
    <property type="term" value="F:mRNA binding"/>
    <property type="evidence" value="ECO:0007669"/>
    <property type="project" value="TreeGrafter"/>
</dbReference>
<evidence type="ECO:0008006" key="4">
    <source>
        <dbReference type="Google" id="ProtNLM"/>
    </source>
</evidence>
<dbReference type="AlphaFoldDB" id="A0AAD4LCT4"/>
<dbReference type="InterPro" id="IPR011990">
    <property type="entry name" value="TPR-like_helical_dom_sf"/>
</dbReference>
<dbReference type="Gene3D" id="1.25.40.10">
    <property type="entry name" value="Tetratricopeptide repeat domain"/>
    <property type="match status" value="1"/>
</dbReference>
<evidence type="ECO:0000256" key="1">
    <source>
        <dbReference type="SAM" id="MobiDB-lite"/>
    </source>
</evidence>
<dbReference type="PANTHER" id="PTHR47938">
    <property type="entry name" value="RESPIRATORY COMPLEX I CHAPERONE (CIA84), PUTATIVE (AFU_ORTHOLOGUE AFUA_2G06020)-RELATED"/>
    <property type="match status" value="1"/>
</dbReference>
<accession>A0AAD4LCT4</accession>
<name>A0AAD4LCT4_9AGAM</name>
<dbReference type="EMBL" id="JAKELL010000053">
    <property type="protein sequence ID" value="KAH8986599.1"/>
    <property type="molecule type" value="Genomic_DNA"/>
</dbReference>
<proteinExistence type="predicted"/>
<dbReference type="Proteomes" id="UP001201163">
    <property type="component" value="Unassembled WGS sequence"/>
</dbReference>
<feature type="compositionally biased region" description="Low complexity" evidence="1">
    <location>
        <begin position="481"/>
        <end position="499"/>
    </location>
</feature>
<keyword evidence="3" id="KW-1185">Reference proteome</keyword>
<comment type="caution">
    <text evidence="2">The sequence shown here is derived from an EMBL/GenBank/DDBJ whole genome shotgun (WGS) entry which is preliminary data.</text>
</comment>
<protein>
    <recommendedName>
        <fullName evidence="4">Pentatricopeptide repeat-containing protein</fullName>
    </recommendedName>
</protein>
<sequence length="757" mass="83119">MNHLFGRRTRRHVFPLPSRPSPPNELARRVEALAVTAEKEGDLLDSDLTYREEELLELYEDLLALPDDEAKATPARVSTEELDRALVEAIVSRLSPSSSAPSDALSTLLYQRTASDSPLIPVQAQTSSSPTLPHRVALDLLTPISQELTAIRNAHASSANDVPLALLSVEEWQALTRVCLAHDDPRSAKTAVELMMASGMELVEEHANDVIGWYAERGDVLGCEQFMQTFIKGPLTDHQRHLHIKAHEKSVPSGTIPDDALSLLHAYESAGRPAPMTAYSRLIAALFRTSSSRAHAQAWDLFAHMRYVAHPQPDALLYTQMIHACALPTPAEPERALDLFTEMTVDRGIAPTAGAYNAAILACARSGSKVYVNEAFRLAKEMLDAHRDARGRGTFRPNSRTFGALLEGAKRIGDLGRARWILAEMVEAARQNPDVVVDERIMTHVFHAYAAYRPPFRRSMAPLVATDAAVPPTRLEEPIEETVPSSPSSSPVETASPPSFTHLPPQSSAEVLSEAHALFARLSRSSSSRAGAEALPALPDVRVTPRLLNAYLAVWYAHASLETAHEAFRTVFAQEGVEKDAHTLVEALERCARGRGASSSSSIGGLAEEAWREWVVLENSSHVSARHIQRAYAARLRILALTGQLDEALACLRAFVARYPPHSVRATATAQEQWDMRTTRVSLADRGRPLVRLTTPLDVQDERVPPLLAFADVEVLHHRLVAVGDLRGVAYVKWACKAYEGALRRRREAALLKDGCP</sequence>
<evidence type="ECO:0000313" key="3">
    <source>
        <dbReference type="Proteomes" id="UP001201163"/>
    </source>
</evidence>
<evidence type="ECO:0000313" key="2">
    <source>
        <dbReference type="EMBL" id="KAH8986599.1"/>
    </source>
</evidence>
<feature type="region of interest" description="Disordered" evidence="1">
    <location>
        <begin position="471"/>
        <end position="507"/>
    </location>
</feature>
<organism evidence="2 3">
    <name type="scientific">Lactarius akahatsu</name>
    <dbReference type="NCBI Taxonomy" id="416441"/>
    <lineage>
        <taxon>Eukaryota</taxon>
        <taxon>Fungi</taxon>
        <taxon>Dikarya</taxon>
        <taxon>Basidiomycota</taxon>
        <taxon>Agaricomycotina</taxon>
        <taxon>Agaricomycetes</taxon>
        <taxon>Russulales</taxon>
        <taxon>Russulaceae</taxon>
        <taxon>Lactarius</taxon>
    </lineage>
</organism>